<evidence type="ECO:0000313" key="3">
    <source>
        <dbReference type="Proteomes" id="UP000249260"/>
    </source>
</evidence>
<comment type="caution">
    <text evidence="2">The sequence shown here is derived from an EMBL/GenBank/DDBJ whole genome shotgun (WGS) entry which is preliminary data.</text>
</comment>
<dbReference type="EMBL" id="QLUW01000001">
    <property type="protein sequence ID" value="RAP77282.1"/>
    <property type="molecule type" value="Genomic_DNA"/>
</dbReference>
<dbReference type="InterPro" id="IPR011047">
    <property type="entry name" value="Quinoprotein_ADH-like_sf"/>
</dbReference>
<dbReference type="SUPFAM" id="SSF50998">
    <property type="entry name" value="Quinoprotein alcohol dehydrogenase-like"/>
    <property type="match status" value="1"/>
</dbReference>
<dbReference type="SUPFAM" id="SSF56300">
    <property type="entry name" value="Metallo-dependent phosphatases"/>
    <property type="match status" value="1"/>
</dbReference>
<reference evidence="2 3" key="1">
    <citation type="submission" date="2018-06" db="EMBL/GenBank/DDBJ databases">
        <title>Paenibacillus montanisoli sp. nov., isolated from mountain area soil.</title>
        <authorList>
            <person name="Wu M."/>
        </authorList>
    </citation>
    <scope>NUCLEOTIDE SEQUENCE [LARGE SCALE GENOMIC DNA]</scope>
    <source>
        <strain evidence="2 3">RA17</strain>
    </source>
</reference>
<dbReference type="InterPro" id="IPR002372">
    <property type="entry name" value="PQQ_rpt_dom"/>
</dbReference>
<accession>A0A328U5D0</accession>
<dbReference type="InterPro" id="IPR018391">
    <property type="entry name" value="PQQ_b-propeller_rpt"/>
</dbReference>
<dbReference type="PANTHER" id="PTHR34512">
    <property type="entry name" value="CELL SURFACE PROTEIN"/>
    <property type="match status" value="1"/>
</dbReference>
<gene>
    <name evidence="2" type="ORF">DL346_01940</name>
</gene>
<evidence type="ECO:0000259" key="1">
    <source>
        <dbReference type="Pfam" id="PF13360"/>
    </source>
</evidence>
<feature type="domain" description="Pyrrolo-quinoline quinone repeat" evidence="1">
    <location>
        <begin position="236"/>
        <end position="339"/>
    </location>
</feature>
<dbReference type="Pfam" id="PF13360">
    <property type="entry name" value="PQQ_2"/>
    <property type="match status" value="2"/>
</dbReference>
<dbReference type="SMART" id="SM00564">
    <property type="entry name" value="PQQ"/>
    <property type="match status" value="7"/>
</dbReference>
<organism evidence="2 3">
    <name type="scientific">Paenibacillus montanisoli</name>
    <dbReference type="NCBI Taxonomy" id="2081970"/>
    <lineage>
        <taxon>Bacteria</taxon>
        <taxon>Bacillati</taxon>
        <taxon>Bacillota</taxon>
        <taxon>Bacilli</taxon>
        <taxon>Bacillales</taxon>
        <taxon>Paenibacillaceae</taxon>
        <taxon>Paenibacillus</taxon>
    </lineage>
</organism>
<sequence length="586" mass="64260">MEWLRRDLMNTGKKTPIIVYLHYPVGNNFYYISNQEEFFEIVEPYNVRAVFTGHIHREVVWKQNGITLIALPAIKNAPVYHWVEKKSFPLQPSVLEVYNAEFTNGTVSGKKLVVEIPLSGDKPAEHEKPIEANVSNNDASHPVLSVKIGPQANVASVQYQYWPDITYAGSNDGNWQDLVPKEPGHQSGIWETVVDTAGKAPGSYRIQLRVTNQLGELWDEAVPFEIPAQLNASTNTSRISWEFKLDASVQAGIVIAGENTESPVAIVGQLDGTVTALEVSDKKAKPKWTYRTQGAIVGTPALSSDGSRVFIGSTDHRIYAMDTSTGNLLWSYSGSQPILSSPQWLDDSHDGKPSLFVVIGRTLLKLDAATGAVLWTADIHGFFAGRPEIVDQTVFVASGDGKVSALDIRSGMLLWQKTLSIQANPYRTLLYSPWYCNPTALPDKQSVLFTTVSKAYALNAATGNTVWTLNGGYMYAGHSVFMAEPEPTLVLPDEWGTATAVNPINGSKRWTSKTKQRIFHTAPIFCKGIIYLTSVNGLMTGIDGVTGNIVDELQFSRNYVFSSPALLAGQMLIAAGHDGIVRGIRL</sequence>
<evidence type="ECO:0000313" key="2">
    <source>
        <dbReference type="EMBL" id="RAP77282.1"/>
    </source>
</evidence>
<dbReference type="InterPro" id="IPR029052">
    <property type="entry name" value="Metallo-depent_PP-like"/>
</dbReference>
<dbReference type="Proteomes" id="UP000249260">
    <property type="component" value="Unassembled WGS sequence"/>
</dbReference>
<protein>
    <recommendedName>
        <fullName evidence="1">Pyrrolo-quinoline quinone repeat domain-containing protein</fullName>
    </recommendedName>
</protein>
<dbReference type="AlphaFoldDB" id="A0A328U5D0"/>
<dbReference type="Gene3D" id="3.60.21.10">
    <property type="match status" value="1"/>
</dbReference>
<proteinExistence type="predicted"/>
<feature type="domain" description="Pyrrolo-quinoline quinone repeat" evidence="1">
    <location>
        <begin position="354"/>
        <end position="468"/>
    </location>
</feature>
<name>A0A328U5D0_9BACL</name>
<dbReference type="PANTHER" id="PTHR34512:SF30">
    <property type="entry name" value="OUTER MEMBRANE PROTEIN ASSEMBLY FACTOR BAMB"/>
    <property type="match status" value="1"/>
</dbReference>
<keyword evidence="3" id="KW-1185">Reference proteome</keyword>
<dbReference type="Gene3D" id="2.130.10.10">
    <property type="entry name" value="YVTN repeat-like/Quinoprotein amine dehydrogenase"/>
    <property type="match status" value="1"/>
</dbReference>
<dbReference type="InterPro" id="IPR015943">
    <property type="entry name" value="WD40/YVTN_repeat-like_dom_sf"/>
</dbReference>